<keyword evidence="1" id="KW-1133">Transmembrane helix</keyword>
<evidence type="ECO:0000313" key="2">
    <source>
        <dbReference type="EMBL" id="KAL1523871.1"/>
    </source>
</evidence>
<keyword evidence="1" id="KW-0472">Membrane</keyword>
<accession>A0AB34JR56</accession>
<dbReference type="PANTHER" id="PTHR35791">
    <property type="entry name" value="UPF0754 MEMBRANE PROTEIN YHEB"/>
    <property type="match status" value="1"/>
</dbReference>
<feature type="transmembrane region" description="Helical" evidence="1">
    <location>
        <begin position="406"/>
        <end position="426"/>
    </location>
</feature>
<gene>
    <name evidence="2" type="ORF">AB1Y20_018790</name>
</gene>
<sequence length="427" mass="48708">MISSAEDTSDFYVELLKYCSIPIVASLIGYATNVLAIVMTFSPLEYFGWGEQFFRRWGFSLGWQGIIPANAEKMARKAVVLITTKLVRVEDVFDELDPAEVVRCLKPVLSHSLSKVVSKVAMAHAPDIWESLPLTTRSEIVEKVAEGAPPYIEAMMIDMKKDIMEMLDLEDLVVEKLLEDKRLINELFARCGEAEFRFIERSGLYFGFLLGLFQAAAWFGLREVSHFEQSSLWWFLPAAGAVCGYVTNALALWLIFQPVEPKTFWIFRMHGLFLQRQREVSIMFAHISSERVLTAKNMWERIMFGPNSHHLEDIVNKHVKRAVDEHVGILRPFIPLVVGTQTFVEVKEQAAALLLLEFPRCLPATYEYTERAMDMEKRLSTKMQGLSCPDFERVLHPVFEEDELKLIIVGGVLGMCVGIFQTVYVFG</sequence>
<keyword evidence="3" id="KW-1185">Reference proteome</keyword>
<dbReference type="EMBL" id="JBGBPQ010000005">
    <property type="protein sequence ID" value="KAL1523871.1"/>
    <property type="molecule type" value="Genomic_DNA"/>
</dbReference>
<evidence type="ECO:0000256" key="1">
    <source>
        <dbReference type="SAM" id="Phobius"/>
    </source>
</evidence>
<feature type="transmembrane region" description="Helical" evidence="1">
    <location>
        <begin position="20"/>
        <end position="47"/>
    </location>
</feature>
<keyword evidence="1" id="KW-0812">Transmembrane</keyword>
<reference evidence="2 3" key="1">
    <citation type="journal article" date="2024" name="Science">
        <title>Giant polyketide synthase enzymes in the biosynthesis of giant marine polyether toxins.</title>
        <authorList>
            <person name="Fallon T.R."/>
            <person name="Shende V.V."/>
            <person name="Wierzbicki I.H."/>
            <person name="Pendleton A.L."/>
            <person name="Watervoot N.F."/>
            <person name="Auber R.P."/>
            <person name="Gonzalez D.J."/>
            <person name="Wisecaver J.H."/>
            <person name="Moore B.S."/>
        </authorList>
    </citation>
    <scope>NUCLEOTIDE SEQUENCE [LARGE SCALE GENOMIC DNA]</scope>
    <source>
        <strain evidence="2 3">12B1</strain>
    </source>
</reference>
<dbReference type="PANTHER" id="PTHR35791:SF1">
    <property type="entry name" value="UPF0754 MEMBRANE PROTEIN YHEB"/>
    <property type="match status" value="1"/>
</dbReference>
<feature type="transmembrane region" description="Helical" evidence="1">
    <location>
        <begin position="233"/>
        <end position="256"/>
    </location>
</feature>
<evidence type="ECO:0008006" key="4">
    <source>
        <dbReference type="Google" id="ProtNLM"/>
    </source>
</evidence>
<evidence type="ECO:0000313" key="3">
    <source>
        <dbReference type="Proteomes" id="UP001515480"/>
    </source>
</evidence>
<name>A0AB34JR56_PRYPA</name>
<dbReference type="Proteomes" id="UP001515480">
    <property type="component" value="Unassembled WGS sequence"/>
</dbReference>
<dbReference type="AlphaFoldDB" id="A0AB34JR56"/>
<protein>
    <recommendedName>
        <fullName evidence="4">DUF445 domain-containing protein</fullName>
    </recommendedName>
</protein>
<organism evidence="2 3">
    <name type="scientific">Prymnesium parvum</name>
    <name type="common">Toxic golden alga</name>
    <dbReference type="NCBI Taxonomy" id="97485"/>
    <lineage>
        <taxon>Eukaryota</taxon>
        <taxon>Haptista</taxon>
        <taxon>Haptophyta</taxon>
        <taxon>Prymnesiophyceae</taxon>
        <taxon>Prymnesiales</taxon>
        <taxon>Prymnesiaceae</taxon>
        <taxon>Prymnesium</taxon>
    </lineage>
</organism>
<proteinExistence type="predicted"/>
<comment type="caution">
    <text evidence="2">The sequence shown here is derived from an EMBL/GenBank/DDBJ whole genome shotgun (WGS) entry which is preliminary data.</text>
</comment>
<feature type="transmembrane region" description="Helical" evidence="1">
    <location>
        <begin position="203"/>
        <end position="221"/>
    </location>
</feature>